<keyword evidence="6" id="KW-0732">Signal</keyword>
<evidence type="ECO:0000256" key="6">
    <source>
        <dbReference type="ARBA" id="ARBA00022729"/>
    </source>
</evidence>
<dbReference type="RefSeq" id="WP_347286396.1">
    <property type="nucleotide sequence ID" value="NZ_JAUZQE010000004.1"/>
</dbReference>
<dbReference type="InterPro" id="IPR050490">
    <property type="entry name" value="Bact_solute-bd_prot1"/>
</dbReference>
<name>A0ABU1D3F3_9BURK</name>
<evidence type="ECO:0000256" key="3">
    <source>
        <dbReference type="ARBA" id="ARBA00011557"/>
    </source>
</evidence>
<evidence type="ECO:0000256" key="2">
    <source>
        <dbReference type="ARBA" id="ARBA00008520"/>
    </source>
</evidence>
<evidence type="ECO:0000256" key="5">
    <source>
        <dbReference type="ARBA" id="ARBA00022448"/>
    </source>
</evidence>
<proteinExistence type="inferred from homology"/>
<dbReference type="SUPFAM" id="SSF53850">
    <property type="entry name" value="Periplasmic binding protein-like II"/>
    <property type="match status" value="1"/>
</dbReference>
<protein>
    <recommendedName>
        <fullName evidence="4">sn-glycerol-3-phosphate-binding periplasmic protein UgpB</fullName>
    </recommendedName>
</protein>
<comment type="caution">
    <text evidence="8">The sequence shown here is derived from an EMBL/GenBank/DDBJ whole genome shotgun (WGS) entry which is preliminary data.</text>
</comment>
<keyword evidence="9" id="KW-1185">Reference proteome</keyword>
<comment type="similarity">
    <text evidence="2">Belongs to the bacterial solute-binding protein 1 family.</text>
</comment>
<dbReference type="Pfam" id="PF13416">
    <property type="entry name" value="SBP_bac_8"/>
    <property type="match status" value="1"/>
</dbReference>
<evidence type="ECO:0000256" key="7">
    <source>
        <dbReference type="SAM" id="MobiDB-lite"/>
    </source>
</evidence>
<reference evidence="8 9" key="1">
    <citation type="submission" date="2023-08" db="EMBL/GenBank/DDBJ databases">
        <title>Alcaligenaceae gen. nov., a novel taxon isolated from the sludge of Yixing Pesticide Factory.</title>
        <authorList>
            <person name="Ruan L."/>
        </authorList>
    </citation>
    <scope>NUCLEOTIDE SEQUENCE [LARGE SCALE GENOMIC DNA]</scope>
    <source>
        <strain evidence="8 9">LG-2</strain>
    </source>
</reference>
<dbReference type="PANTHER" id="PTHR43649">
    <property type="entry name" value="ARABINOSE-BINDING PROTEIN-RELATED"/>
    <property type="match status" value="1"/>
</dbReference>
<evidence type="ECO:0000313" key="9">
    <source>
        <dbReference type="Proteomes" id="UP001232156"/>
    </source>
</evidence>
<comment type="subcellular location">
    <subcellularLocation>
        <location evidence="1">Periplasm</location>
    </subcellularLocation>
</comment>
<comment type="subunit">
    <text evidence="3">The complex is composed of two ATP-binding proteins (UgpC), two transmembrane proteins (UgpA and UgpE) and a solute-binding protein (UgpB).</text>
</comment>
<accession>A0ABU1D3F3</accession>
<sequence length="415" mass="45467">MAALAVSFGAAAATDIRVWHALPAHNAEVFKGLVNEFNRSQSDVRVQLKAFASVAEIERAISTAKKRDDKPHLAQLEENRAPGGAGRSYVQPLHALLATHPIKNAKWFLQGKNAFGHDANGRMLAFPYMAEVPVMFYNIDAFKKANLKAQPERSWAGLQDQLVTLANNGSRTCPVTSDQPVSINLENLAAVNNQPYTSEGNGFKGKGTPAFMFDVMFVRHLSLMISWVRSELMVKPEFNEMATKRFAQGECAVLLSTSGNIGAFRDASRLNFGVAGLPYYPEVTKEPGAPFLSGSALWVIAGQSKEADNASAAFLSFLAQPRQASRWFQNTGYLPLTHQALEDTGSSYFRNLDQWSKLVAAYSSPGAASRGFQVRNYPEIREMFHQQIMQALAGNQPAMTALRTAGSEASKIMKK</sequence>
<keyword evidence="5" id="KW-0813">Transport</keyword>
<dbReference type="Proteomes" id="UP001232156">
    <property type="component" value="Unassembled WGS sequence"/>
</dbReference>
<dbReference type="PANTHER" id="PTHR43649:SF31">
    <property type="entry name" value="SN-GLYCEROL-3-PHOSPHATE-BINDING PERIPLASMIC PROTEIN UGPB"/>
    <property type="match status" value="1"/>
</dbReference>
<dbReference type="EMBL" id="JAUZQE010000004">
    <property type="protein sequence ID" value="MDR4124920.1"/>
    <property type="molecule type" value="Genomic_DNA"/>
</dbReference>
<dbReference type="InterPro" id="IPR006059">
    <property type="entry name" value="SBP"/>
</dbReference>
<evidence type="ECO:0000256" key="1">
    <source>
        <dbReference type="ARBA" id="ARBA00004418"/>
    </source>
</evidence>
<gene>
    <name evidence="8" type="ORF">Q8947_02835</name>
</gene>
<feature type="compositionally biased region" description="Basic and acidic residues" evidence="7">
    <location>
        <begin position="66"/>
        <end position="80"/>
    </location>
</feature>
<organism evidence="8 9">
    <name type="scientific">Yanghanlia caeni</name>
    <dbReference type="NCBI Taxonomy" id="3064283"/>
    <lineage>
        <taxon>Bacteria</taxon>
        <taxon>Pseudomonadati</taxon>
        <taxon>Pseudomonadota</taxon>
        <taxon>Betaproteobacteria</taxon>
        <taxon>Burkholderiales</taxon>
        <taxon>Alcaligenaceae</taxon>
        <taxon>Yanghanlia</taxon>
    </lineage>
</organism>
<feature type="region of interest" description="Disordered" evidence="7">
    <location>
        <begin position="66"/>
        <end position="85"/>
    </location>
</feature>
<dbReference type="Gene3D" id="3.40.190.10">
    <property type="entry name" value="Periplasmic binding protein-like II"/>
    <property type="match status" value="2"/>
</dbReference>
<evidence type="ECO:0000256" key="4">
    <source>
        <dbReference type="ARBA" id="ARBA00017470"/>
    </source>
</evidence>
<evidence type="ECO:0000313" key="8">
    <source>
        <dbReference type="EMBL" id="MDR4124920.1"/>
    </source>
</evidence>